<dbReference type="AlphaFoldDB" id="A0A7S4C7M3"/>
<proteinExistence type="predicted"/>
<evidence type="ECO:0000313" key="1">
    <source>
        <dbReference type="EMBL" id="CAE0789480.1"/>
    </source>
</evidence>
<dbReference type="EMBL" id="HBJA01001982">
    <property type="protein sequence ID" value="CAE0789480.1"/>
    <property type="molecule type" value="Transcribed_RNA"/>
</dbReference>
<accession>A0A7S4C7M3</accession>
<reference evidence="1" key="1">
    <citation type="submission" date="2021-01" db="EMBL/GenBank/DDBJ databases">
        <authorList>
            <person name="Corre E."/>
            <person name="Pelletier E."/>
            <person name="Niang G."/>
            <person name="Scheremetjew M."/>
            <person name="Finn R."/>
            <person name="Kale V."/>
            <person name="Holt S."/>
            <person name="Cochrane G."/>
            <person name="Meng A."/>
            <person name="Brown T."/>
            <person name="Cohen L."/>
        </authorList>
    </citation>
    <scope>NUCLEOTIDE SEQUENCE</scope>
    <source>
        <strain evidence="1">CCMP1594</strain>
    </source>
</reference>
<gene>
    <name evidence="1" type="ORF">EGYM00163_LOCUS593</name>
</gene>
<organism evidence="1">
    <name type="scientific">Eutreptiella gymnastica</name>
    <dbReference type="NCBI Taxonomy" id="73025"/>
    <lineage>
        <taxon>Eukaryota</taxon>
        <taxon>Discoba</taxon>
        <taxon>Euglenozoa</taxon>
        <taxon>Euglenida</taxon>
        <taxon>Spirocuta</taxon>
        <taxon>Euglenophyceae</taxon>
        <taxon>Eutreptiales</taxon>
        <taxon>Eutreptiaceae</taxon>
        <taxon>Eutreptiella</taxon>
    </lineage>
</organism>
<sequence length="103" mass="11370">MDSFMRRVLRHRLVFWPLETYTNHIWGAPNHVPGRTQKGTVTEGLQGRMKLVGATGWLATGNPITELISMASLSTGDGLEMGPGSGPDGTNFKRLFRIARMSQ</sequence>
<name>A0A7S4C7M3_9EUGL</name>
<protein>
    <submittedName>
        <fullName evidence="1">Uncharacterized protein</fullName>
    </submittedName>
</protein>